<dbReference type="AlphaFoldDB" id="A0A426WZ51"/>
<evidence type="ECO:0000313" key="1">
    <source>
        <dbReference type="EMBL" id="RRT32302.1"/>
    </source>
</evidence>
<comment type="caution">
    <text evidence="1">The sequence shown here is derived from an EMBL/GenBank/DDBJ whole genome shotgun (WGS) entry which is preliminary data.</text>
</comment>
<proteinExistence type="predicted"/>
<evidence type="ECO:0000313" key="2">
    <source>
        <dbReference type="Proteomes" id="UP000287651"/>
    </source>
</evidence>
<organism evidence="1 2">
    <name type="scientific">Ensete ventricosum</name>
    <name type="common">Abyssinian banana</name>
    <name type="synonym">Musa ensete</name>
    <dbReference type="NCBI Taxonomy" id="4639"/>
    <lineage>
        <taxon>Eukaryota</taxon>
        <taxon>Viridiplantae</taxon>
        <taxon>Streptophyta</taxon>
        <taxon>Embryophyta</taxon>
        <taxon>Tracheophyta</taxon>
        <taxon>Spermatophyta</taxon>
        <taxon>Magnoliopsida</taxon>
        <taxon>Liliopsida</taxon>
        <taxon>Zingiberales</taxon>
        <taxon>Musaceae</taxon>
        <taxon>Ensete</taxon>
    </lineage>
</organism>
<protein>
    <submittedName>
        <fullName evidence="1">Uncharacterized protein</fullName>
    </submittedName>
</protein>
<dbReference type="Proteomes" id="UP000287651">
    <property type="component" value="Unassembled WGS sequence"/>
</dbReference>
<gene>
    <name evidence="1" type="ORF">B296_00058299</name>
</gene>
<name>A0A426WZ51_ENSVE</name>
<sequence length="78" mass="8473">MKLMSCATRVVDSCVKEEVVRRGEEAVKKVRSKASEAGGTDCFQVRSEELNLVSKQCQLETIERIGRAVDAAVDAAGE</sequence>
<reference evidence="1 2" key="1">
    <citation type="journal article" date="2014" name="Agronomy (Basel)">
        <title>A Draft Genome Sequence for Ensete ventricosum, the Drought-Tolerant Tree Against Hunger.</title>
        <authorList>
            <person name="Harrison J."/>
            <person name="Moore K.A."/>
            <person name="Paszkiewicz K."/>
            <person name="Jones T."/>
            <person name="Grant M."/>
            <person name="Ambacheew D."/>
            <person name="Muzemil S."/>
            <person name="Studholme D.J."/>
        </authorList>
    </citation>
    <scope>NUCLEOTIDE SEQUENCE [LARGE SCALE GENOMIC DNA]</scope>
</reference>
<dbReference type="EMBL" id="AMZH03032703">
    <property type="protein sequence ID" value="RRT32302.1"/>
    <property type="molecule type" value="Genomic_DNA"/>
</dbReference>
<accession>A0A426WZ51</accession>